<dbReference type="GO" id="GO:0004190">
    <property type="term" value="F:aspartic-type endopeptidase activity"/>
    <property type="evidence" value="ECO:0007669"/>
    <property type="project" value="InterPro"/>
</dbReference>
<gene>
    <name evidence="1" type="ORF">Pan161_14980</name>
</gene>
<keyword evidence="2" id="KW-1185">Reference proteome</keyword>
<dbReference type="RefSeq" id="WP_145225425.1">
    <property type="nucleotide sequence ID" value="NZ_CP036343.1"/>
</dbReference>
<evidence type="ECO:0000313" key="2">
    <source>
        <dbReference type="Proteomes" id="UP000316855"/>
    </source>
</evidence>
<dbReference type="SUPFAM" id="SSF50630">
    <property type="entry name" value="Acid proteases"/>
    <property type="match status" value="1"/>
</dbReference>
<dbReference type="Pfam" id="PF13975">
    <property type="entry name" value="gag-asp_proteas"/>
    <property type="match status" value="1"/>
</dbReference>
<accession>A0A517VA45</accession>
<organism evidence="1 2">
    <name type="scientific">Gimesia algae</name>
    <dbReference type="NCBI Taxonomy" id="2527971"/>
    <lineage>
        <taxon>Bacteria</taxon>
        <taxon>Pseudomonadati</taxon>
        <taxon>Planctomycetota</taxon>
        <taxon>Planctomycetia</taxon>
        <taxon>Planctomycetales</taxon>
        <taxon>Planctomycetaceae</taxon>
        <taxon>Gimesia</taxon>
    </lineage>
</organism>
<sequence>MAFTLHGTIGNTGPRIAIQVAGPQAASAPQTPGINCLVDTGASRTAISPAVMTTLGLPPIGGPPAPVVTAGGTLRAAEYNVSLWAVGAAANQIASIIRVVGIAPHGCVALIGQDVLKLCVLSHNGLNGTFQLNFP</sequence>
<name>A0A517VA45_9PLAN</name>
<dbReference type="AlphaFoldDB" id="A0A517VA45"/>
<proteinExistence type="predicted"/>
<evidence type="ECO:0000313" key="1">
    <source>
        <dbReference type="EMBL" id="QDT89865.1"/>
    </source>
</evidence>
<evidence type="ECO:0008006" key="3">
    <source>
        <dbReference type="Google" id="ProtNLM"/>
    </source>
</evidence>
<dbReference type="InterPro" id="IPR021109">
    <property type="entry name" value="Peptidase_aspartic_dom_sf"/>
</dbReference>
<dbReference type="Gene3D" id="2.40.70.10">
    <property type="entry name" value="Acid Proteases"/>
    <property type="match status" value="1"/>
</dbReference>
<dbReference type="PROSITE" id="PS00141">
    <property type="entry name" value="ASP_PROTEASE"/>
    <property type="match status" value="1"/>
</dbReference>
<dbReference type="OrthoDB" id="9154536at2"/>
<reference evidence="1 2" key="1">
    <citation type="submission" date="2019-02" db="EMBL/GenBank/DDBJ databases">
        <title>Deep-cultivation of Planctomycetes and their phenomic and genomic characterization uncovers novel biology.</title>
        <authorList>
            <person name="Wiegand S."/>
            <person name="Jogler M."/>
            <person name="Boedeker C."/>
            <person name="Pinto D."/>
            <person name="Vollmers J."/>
            <person name="Rivas-Marin E."/>
            <person name="Kohn T."/>
            <person name="Peeters S.H."/>
            <person name="Heuer A."/>
            <person name="Rast P."/>
            <person name="Oberbeckmann S."/>
            <person name="Bunk B."/>
            <person name="Jeske O."/>
            <person name="Meyerdierks A."/>
            <person name="Storesund J.E."/>
            <person name="Kallscheuer N."/>
            <person name="Luecker S."/>
            <person name="Lage O.M."/>
            <person name="Pohl T."/>
            <person name="Merkel B.J."/>
            <person name="Hornburger P."/>
            <person name="Mueller R.-W."/>
            <person name="Bruemmer F."/>
            <person name="Labrenz M."/>
            <person name="Spormann A.M."/>
            <person name="Op den Camp H."/>
            <person name="Overmann J."/>
            <person name="Amann R."/>
            <person name="Jetten M.S.M."/>
            <person name="Mascher T."/>
            <person name="Medema M.H."/>
            <person name="Devos D.P."/>
            <person name="Kaster A.-K."/>
            <person name="Ovreas L."/>
            <person name="Rohde M."/>
            <person name="Galperin M.Y."/>
            <person name="Jogler C."/>
        </authorList>
    </citation>
    <scope>NUCLEOTIDE SEQUENCE [LARGE SCALE GENOMIC DNA]</scope>
    <source>
        <strain evidence="1 2">Pan161</strain>
    </source>
</reference>
<dbReference type="GO" id="GO:0006508">
    <property type="term" value="P:proteolysis"/>
    <property type="evidence" value="ECO:0007669"/>
    <property type="project" value="InterPro"/>
</dbReference>
<dbReference type="Proteomes" id="UP000316855">
    <property type="component" value="Chromosome"/>
</dbReference>
<dbReference type="KEGG" id="gax:Pan161_14980"/>
<dbReference type="EMBL" id="CP036343">
    <property type="protein sequence ID" value="QDT89865.1"/>
    <property type="molecule type" value="Genomic_DNA"/>
</dbReference>
<dbReference type="InterPro" id="IPR001969">
    <property type="entry name" value="Aspartic_peptidase_AS"/>
</dbReference>
<protein>
    <recommendedName>
        <fullName evidence="3">Peptidase A2 domain-containing protein</fullName>
    </recommendedName>
</protein>